<reference evidence="1 2" key="1">
    <citation type="journal article" date="2011" name="J. Bacteriol.">
        <title>Complete genome sequence of the thermoacidophilic crenarchaeon Thermoproteus uzoniensis 768-20.</title>
        <authorList>
            <person name="Mardanov A.V."/>
            <person name="Gumerov V.M."/>
            <person name="Beletsky A.V."/>
            <person name="Prokofeva M.I."/>
            <person name="Bonch-Osmolovskaya E.A."/>
            <person name="Ravin N.V."/>
            <person name="Skryabin K.G."/>
        </authorList>
    </citation>
    <scope>NUCLEOTIDE SEQUENCE [LARGE SCALE GENOMIC DNA]</scope>
    <source>
        <strain evidence="1 2">768-20</strain>
    </source>
</reference>
<dbReference type="HOGENOM" id="CLU_436580_0_0_2"/>
<evidence type="ECO:0008006" key="3">
    <source>
        <dbReference type="Google" id="ProtNLM"/>
    </source>
</evidence>
<dbReference type="Gene3D" id="2.60.40.1120">
    <property type="entry name" value="Carboxypeptidase-like, regulatory domain"/>
    <property type="match status" value="1"/>
</dbReference>
<dbReference type="KEGG" id="tuz:TUZN_1454"/>
<dbReference type="EMBL" id="CP002590">
    <property type="protein sequence ID" value="AEA12926.1"/>
    <property type="molecule type" value="Genomic_DNA"/>
</dbReference>
<keyword evidence="2" id="KW-1185">Reference proteome</keyword>
<evidence type="ECO:0000313" key="1">
    <source>
        <dbReference type="EMBL" id="AEA12926.1"/>
    </source>
</evidence>
<organism evidence="1 2">
    <name type="scientific">Thermoproteus uzoniensis (strain 768-20)</name>
    <dbReference type="NCBI Taxonomy" id="999630"/>
    <lineage>
        <taxon>Archaea</taxon>
        <taxon>Thermoproteota</taxon>
        <taxon>Thermoprotei</taxon>
        <taxon>Thermoproteales</taxon>
        <taxon>Thermoproteaceae</taxon>
        <taxon>Thermoproteus</taxon>
    </lineage>
</organism>
<reference key="2">
    <citation type="submission" date="2011-03" db="EMBL/GenBank/DDBJ databases">
        <title>Complete genome sequence of the thermoacidophilic crenarchaeon Thermoproteus uzoniensis 768-20.</title>
        <authorList>
            <person name="Mardanov A.V."/>
            <person name="Gumerov V.M."/>
            <person name="Beletsky A.V."/>
            <person name="Prokofeva M.I."/>
            <person name="Bonch-Osmolovskaya E.A."/>
            <person name="Ravin N.V."/>
            <person name="Skryabin K.G."/>
        </authorList>
    </citation>
    <scope>NUCLEOTIDE SEQUENCE</scope>
    <source>
        <strain>768-20</strain>
    </source>
</reference>
<evidence type="ECO:0000313" key="2">
    <source>
        <dbReference type="Proteomes" id="UP000008138"/>
    </source>
</evidence>
<dbReference type="OrthoDB" id="31190at2157"/>
<dbReference type="eggNOG" id="arCOG03260">
    <property type="taxonomic scope" value="Archaea"/>
</dbReference>
<name>F2L1S0_THEU7</name>
<protein>
    <recommendedName>
        <fullName evidence="3">Carboxypeptidase regulatory-like domain-containing protein</fullName>
    </recommendedName>
</protein>
<dbReference type="Proteomes" id="UP000008138">
    <property type="component" value="Chromosome"/>
</dbReference>
<dbReference type="InterPro" id="IPR013784">
    <property type="entry name" value="Carb-bd-like_fold"/>
</dbReference>
<dbReference type="SUPFAM" id="SSF49452">
    <property type="entry name" value="Starch-binding domain-like"/>
    <property type="match status" value="1"/>
</dbReference>
<dbReference type="RefSeq" id="WP_013680261.1">
    <property type="nucleotide sequence ID" value="NC_015315.1"/>
</dbReference>
<gene>
    <name evidence="1" type="ordered locus">TUZN_1454</name>
</gene>
<dbReference type="STRING" id="999630.TUZN_1454"/>
<accession>F2L1S0</accession>
<proteinExistence type="predicted"/>
<dbReference type="AlphaFoldDB" id="F2L1S0"/>
<dbReference type="GeneID" id="10360979"/>
<dbReference type="GO" id="GO:0030246">
    <property type="term" value="F:carbohydrate binding"/>
    <property type="evidence" value="ECO:0007669"/>
    <property type="project" value="InterPro"/>
</dbReference>
<sequence length="638" mass="66402">MRLKFLPLALIGLAALALAGPINVVFPYNAQIQYLAYKTVTLTVQLGPGGTYTISPPAVTPGSGFAYSGMVIQFQGVYPSVQVAANGFFSKSYNSEGFLQAVYVGPDASKVMLINTANTNVQVQVQITYQFTYDQYVPLANGTVLTVTLPNAKLPQGFGESATVRLDPGAPYVISSVELPDGSPASAYRVEPKVVELTQPGTYKVVIASGPSLPAALLVKSLAQQTATVGPNSQLTVSGSQIGVPQGWQLLGYVVFAYTGNVNLVGQQAGGQISISGGLVDIVNNNTLNFIIRSVSYLIPPLWQAQLTYKIAIVYGDSFTVTSTMNSPVNVIYIPIVYKAAQVTWLPDRALVNVTQADVSDGVWTAVVLQLPALAKIVSIKTPSNAVITNATDVQLVWGGGVRMASISPDGHEAYIVVQEGNTAETGVYTFVIDWSPLTITVANKFGGAVSDITATAGQYNVAVSNGVVSVYVYQPGPVSVQIAYKGVPAANVLVQSLDFSQHVVQLGIYNVKVVVVGALNQPIPNAQVSINGFPASGTTDSSGSVTFGGVLEGAYTLAVNVGNRVHVTSNLTVAGPSQTVTAVVKTPIVAIINGVPITVTDAAAAAGGVSAAGLALALRRMLSKSSEDEAVAEVEQV</sequence>